<dbReference type="GO" id="GO:0020037">
    <property type="term" value="F:heme binding"/>
    <property type="evidence" value="ECO:0007669"/>
    <property type="project" value="InterPro"/>
</dbReference>
<dbReference type="GO" id="GO:0004497">
    <property type="term" value="F:monooxygenase activity"/>
    <property type="evidence" value="ECO:0007669"/>
    <property type="project" value="InterPro"/>
</dbReference>
<protein>
    <recommendedName>
        <fullName evidence="6">Cytochrome P450</fullName>
    </recommendedName>
</protein>
<dbReference type="AlphaFoldDB" id="I3SDL8"/>
<comment type="similarity">
    <text evidence="1">Belongs to the cytochrome P450 family.</text>
</comment>
<sequence>MLNILSREDLVFVVQNYYEVILVALISVWFTYLASKAWKGAKNERKDIPGRLGLPFIGETFSLLSATNSTRGCYDFVRLRRLWHGRWFKTRVFGKIHVFVPNPEGARTIFANDFVVFNQGYVKSIADAVGEKSLLCVPVESHKRIRRLLSEPFSMTSLSSFITKFDKMLCGRLQKLQESGKSFKVLDFCMKMTFDGMCEMLMSITEDSLLQKIEKDLLKGLSAISKAQLKLLWMLSILS</sequence>
<feature type="transmembrane region" description="Helical" evidence="4">
    <location>
        <begin position="20"/>
        <end position="38"/>
    </location>
</feature>
<organism evidence="5">
    <name type="scientific">Lotus japonicus</name>
    <name type="common">Lotus corniculatus var. japonicus</name>
    <dbReference type="NCBI Taxonomy" id="34305"/>
    <lineage>
        <taxon>Eukaryota</taxon>
        <taxon>Viridiplantae</taxon>
        <taxon>Streptophyta</taxon>
        <taxon>Embryophyta</taxon>
        <taxon>Tracheophyta</taxon>
        <taxon>Spermatophyta</taxon>
        <taxon>Magnoliopsida</taxon>
        <taxon>eudicotyledons</taxon>
        <taxon>Gunneridae</taxon>
        <taxon>Pentapetalae</taxon>
        <taxon>rosids</taxon>
        <taxon>fabids</taxon>
        <taxon>Fabales</taxon>
        <taxon>Fabaceae</taxon>
        <taxon>Papilionoideae</taxon>
        <taxon>50 kb inversion clade</taxon>
        <taxon>NPAAA clade</taxon>
        <taxon>Hologalegina</taxon>
        <taxon>robinioid clade</taxon>
        <taxon>Loteae</taxon>
        <taxon>Lotus</taxon>
    </lineage>
</organism>
<evidence type="ECO:0000256" key="2">
    <source>
        <dbReference type="ARBA" id="ARBA00022723"/>
    </source>
</evidence>
<name>I3SDL8_LOTJA</name>
<dbReference type="PANTHER" id="PTHR24286:SF235">
    <property type="entry name" value="CYTOCHROME P450"/>
    <property type="match status" value="1"/>
</dbReference>
<dbReference type="GO" id="GO:0016125">
    <property type="term" value="P:sterol metabolic process"/>
    <property type="evidence" value="ECO:0007669"/>
    <property type="project" value="TreeGrafter"/>
</dbReference>
<proteinExistence type="evidence at transcript level"/>
<evidence type="ECO:0000256" key="4">
    <source>
        <dbReference type="SAM" id="Phobius"/>
    </source>
</evidence>
<keyword evidence="4" id="KW-0472">Membrane</keyword>
<dbReference type="InterPro" id="IPR001128">
    <property type="entry name" value="Cyt_P450"/>
</dbReference>
<keyword evidence="4" id="KW-1133">Transmembrane helix</keyword>
<evidence type="ECO:0000313" key="5">
    <source>
        <dbReference type="EMBL" id="AFK38360.1"/>
    </source>
</evidence>
<keyword evidence="3" id="KW-0408">Iron</keyword>
<dbReference type="GO" id="GO:0010268">
    <property type="term" value="P:brassinosteroid homeostasis"/>
    <property type="evidence" value="ECO:0007669"/>
    <property type="project" value="TreeGrafter"/>
</dbReference>
<dbReference type="GO" id="GO:0016132">
    <property type="term" value="P:brassinosteroid biosynthetic process"/>
    <property type="evidence" value="ECO:0007669"/>
    <property type="project" value="TreeGrafter"/>
</dbReference>
<evidence type="ECO:0000256" key="1">
    <source>
        <dbReference type="ARBA" id="ARBA00010617"/>
    </source>
</evidence>
<evidence type="ECO:0000256" key="3">
    <source>
        <dbReference type="ARBA" id="ARBA00023004"/>
    </source>
</evidence>
<dbReference type="InterPro" id="IPR036396">
    <property type="entry name" value="Cyt_P450_sf"/>
</dbReference>
<dbReference type="EMBL" id="BT138565">
    <property type="protein sequence ID" value="AFK38360.1"/>
    <property type="molecule type" value="mRNA"/>
</dbReference>
<dbReference type="Pfam" id="PF00067">
    <property type="entry name" value="p450"/>
    <property type="match status" value="1"/>
</dbReference>
<accession>I3SDL8</accession>
<dbReference type="GO" id="GO:0005506">
    <property type="term" value="F:iron ion binding"/>
    <property type="evidence" value="ECO:0007669"/>
    <property type="project" value="InterPro"/>
</dbReference>
<dbReference type="GO" id="GO:0016705">
    <property type="term" value="F:oxidoreductase activity, acting on paired donors, with incorporation or reduction of molecular oxygen"/>
    <property type="evidence" value="ECO:0007669"/>
    <property type="project" value="InterPro"/>
</dbReference>
<keyword evidence="4" id="KW-0812">Transmembrane</keyword>
<dbReference type="PANTHER" id="PTHR24286">
    <property type="entry name" value="CYTOCHROME P450 26"/>
    <property type="match status" value="1"/>
</dbReference>
<reference evidence="5" key="1">
    <citation type="submission" date="2012-05" db="EMBL/GenBank/DDBJ databases">
        <authorList>
            <person name="Krishnakumar V."/>
            <person name="Cheung F."/>
            <person name="Xiao Y."/>
            <person name="Chan A."/>
            <person name="Moskal W.A."/>
            <person name="Town C.D."/>
        </authorList>
    </citation>
    <scope>NUCLEOTIDE SEQUENCE</scope>
</reference>
<keyword evidence="2" id="KW-0479">Metal-binding</keyword>
<dbReference type="Gene3D" id="1.10.630.10">
    <property type="entry name" value="Cytochrome P450"/>
    <property type="match status" value="1"/>
</dbReference>
<evidence type="ECO:0008006" key="6">
    <source>
        <dbReference type="Google" id="ProtNLM"/>
    </source>
</evidence>
<dbReference type="SUPFAM" id="SSF48264">
    <property type="entry name" value="Cytochrome P450"/>
    <property type="match status" value="1"/>
</dbReference>